<dbReference type="InterPro" id="IPR024607">
    <property type="entry name" value="Sulfatase_CS"/>
</dbReference>
<reference evidence="6" key="1">
    <citation type="submission" date="2018-05" db="EMBL/GenBank/DDBJ databases">
        <authorList>
            <person name="Lanie J.A."/>
            <person name="Ng W.-L."/>
            <person name="Kazmierczak K.M."/>
            <person name="Andrzejewski T.M."/>
            <person name="Davidsen T.M."/>
            <person name="Wayne K.J."/>
            <person name="Tettelin H."/>
            <person name="Glass J.I."/>
            <person name="Rusch D."/>
            <person name="Podicherti R."/>
            <person name="Tsui H.-C.T."/>
            <person name="Winkler M.E."/>
        </authorList>
    </citation>
    <scope>NUCLEOTIDE SEQUENCE</scope>
</reference>
<dbReference type="GO" id="GO:0046872">
    <property type="term" value="F:metal ion binding"/>
    <property type="evidence" value="ECO:0007669"/>
    <property type="project" value="UniProtKB-KW"/>
</dbReference>
<keyword evidence="4" id="KW-0106">Calcium</keyword>
<gene>
    <name evidence="6" type="ORF">METZ01_LOCUS264739</name>
</gene>
<name>A0A382JJM4_9ZZZZ</name>
<dbReference type="GO" id="GO:0004065">
    <property type="term" value="F:arylsulfatase activity"/>
    <property type="evidence" value="ECO:0007669"/>
    <property type="project" value="TreeGrafter"/>
</dbReference>
<keyword evidence="3" id="KW-0378">Hydrolase</keyword>
<dbReference type="AlphaFoldDB" id="A0A382JJM4"/>
<dbReference type="PROSITE" id="PS00149">
    <property type="entry name" value="SULFATASE_2"/>
    <property type="match status" value="1"/>
</dbReference>
<dbReference type="InterPro" id="IPR017850">
    <property type="entry name" value="Alkaline_phosphatase_core_sf"/>
</dbReference>
<comment type="similarity">
    <text evidence="1">Belongs to the sulfatase family.</text>
</comment>
<organism evidence="6">
    <name type="scientific">marine metagenome</name>
    <dbReference type="NCBI Taxonomy" id="408172"/>
    <lineage>
        <taxon>unclassified sequences</taxon>
        <taxon>metagenomes</taxon>
        <taxon>ecological metagenomes</taxon>
    </lineage>
</organism>
<dbReference type="Gene3D" id="3.40.720.10">
    <property type="entry name" value="Alkaline Phosphatase, subunit A"/>
    <property type="match status" value="1"/>
</dbReference>
<sequence>MKTLLTVISFIALNAACASQRPNILYIFTDDQSYRSVSAYEGAHDWVKTPNIDALAKSGMRFKTCYTGASCQMSRSMMLTGRLQHAIKSFDISNYPGCDYDPKVQPFWPANFRKHGYKTACIGKWHLGADVGHGRDWDHSVIWDRMGKKNGSAYYYNTQVRYNGGERVPLGGYSTDRYTELAVDYIQNKSKADEKPWFLWLCYGGVHGPYTEADRHKEMYADAPP</sequence>
<protein>
    <recommendedName>
        <fullName evidence="5">Sulfatase N-terminal domain-containing protein</fullName>
    </recommendedName>
</protein>
<feature type="domain" description="Sulfatase N-terminal" evidence="5">
    <location>
        <begin position="22"/>
        <end position="222"/>
    </location>
</feature>
<dbReference type="Pfam" id="PF00884">
    <property type="entry name" value="Sulfatase"/>
    <property type="match status" value="1"/>
</dbReference>
<keyword evidence="2" id="KW-0479">Metal-binding</keyword>
<evidence type="ECO:0000259" key="5">
    <source>
        <dbReference type="Pfam" id="PF00884"/>
    </source>
</evidence>
<proteinExistence type="inferred from homology"/>
<dbReference type="SUPFAM" id="SSF53649">
    <property type="entry name" value="Alkaline phosphatase-like"/>
    <property type="match status" value="1"/>
</dbReference>
<evidence type="ECO:0000256" key="2">
    <source>
        <dbReference type="ARBA" id="ARBA00022723"/>
    </source>
</evidence>
<dbReference type="PANTHER" id="PTHR42693">
    <property type="entry name" value="ARYLSULFATASE FAMILY MEMBER"/>
    <property type="match status" value="1"/>
</dbReference>
<evidence type="ECO:0000256" key="4">
    <source>
        <dbReference type="ARBA" id="ARBA00022837"/>
    </source>
</evidence>
<evidence type="ECO:0000313" key="6">
    <source>
        <dbReference type="EMBL" id="SVC11885.1"/>
    </source>
</evidence>
<feature type="non-terminal residue" evidence="6">
    <location>
        <position position="225"/>
    </location>
</feature>
<dbReference type="PANTHER" id="PTHR42693:SF33">
    <property type="entry name" value="ARYLSULFATASE"/>
    <property type="match status" value="1"/>
</dbReference>
<dbReference type="EMBL" id="UINC01074564">
    <property type="protein sequence ID" value="SVC11885.1"/>
    <property type="molecule type" value="Genomic_DNA"/>
</dbReference>
<dbReference type="InterPro" id="IPR050738">
    <property type="entry name" value="Sulfatase"/>
</dbReference>
<evidence type="ECO:0000256" key="3">
    <source>
        <dbReference type="ARBA" id="ARBA00022801"/>
    </source>
</evidence>
<accession>A0A382JJM4</accession>
<dbReference type="InterPro" id="IPR000917">
    <property type="entry name" value="Sulfatase_N"/>
</dbReference>
<evidence type="ECO:0000256" key="1">
    <source>
        <dbReference type="ARBA" id="ARBA00008779"/>
    </source>
</evidence>